<proteinExistence type="predicted"/>
<accession>A0ABP6ZM62</accession>
<evidence type="ECO:0008006" key="6">
    <source>
        <dbReference type="Google" id="ProtNLM"/>
    </source>
</evidence>
<keyword evidence="5" id="KW-1185">Reference proteome</keyword>
<feature type="chain" id="PRO_5046736028" description="M23 family metallopeptidase" evidence="1">
    <location>
        <begin position="28"/>
        <end position="320"/>
    </location>
</feature>
<dbReference type="CDD" id="cd12797">
    <property type="entry name" value="M23_peptidase"/>
    <property type="match status" value="1"/>
</dbReference>
<comment type="caution">
    <text evidence="4">The sequence shown here is derived from an EMBL/GenBank/DDBJ whole genome shotgun (WGS) entry which is preliminary data.</text>
</comment>
<dbReference type="EMBL" id="BAABDQ010000050">
    <property type="protein sequence ID" value="GAA3613720.1"/>
    <property type="molecule type" value="Genomic_DNA"/>
</dbReference>
<evidence type="ECO:0000313" key="5">
    <source>
        <dbReference type="Proteomes" id="UP001500630"/>
    </source>
</evidence>
<dbReference type="SUPFAM" id="SSF51261">
    <property type="entry name" value="Duplicated hybrid motif"/>
    <property type="match status" value="1"/>
</dbReference>
<dbReference type="InterPro" id="IPR050570">
    <property type="entry name" value="Cell_wall_metabolism_enzyme"/>
</dbReference>
<evidence type="ECO:0000259" key="3">
    <source>
        <dbReference type="Pfam" id="PF25275"/>
    </source>
</evidence>
<protein>
    <recommendedName>
        <fullName evidence="6">M23 family metallopeptidase</fullName>
    </recommendedName>
</protein>
<dbReference type="RefSeq" id="WP_345576577.1">
    <property type="nucleotide sequence ID" value="NZ_BAABDQ010000050.1"/>
</dbReference>
<name>A0ABP6ZM62_9ACTN</name>
<dbReference type="Pfam" id="PF01551">
    <property type="entry name" value="Peptidase_M23"/>
    <property type="match status" value="1"/>
</dbReference>
<feature type="domain" description="Golvesin/Xly CBD-like" evidence="3">
    <location>
        <begin position="31"/>
        <end position="161"/>
    </location>
</feature>
<dbReference type="Proteomes" id="UP001500630">
    <property type="component" value="Unassembled WGS sequence"/>
</dbReference>
<dbReference type="CDD" id="cd14488">
    <property type="entry name" value="CBM6-CBM35-CBM36_like_2"/>
    <property type="match status" value="1"/>
</dbReference>
<evidence type="ECO:0000256" key="1">
    <source>
        <dbReference type="SAM" id="SignalP"/>
    </source>
</evidence>
<keyword evidence="1" id="KW-0732">Signal</keyword>
<reference evidence="5" key="1">
    <citation type="journal article" date="2019" name="Int. J. Syst. Evol. Microbiol.">
        <title>The Global Catalogue of Microorganisms (GCM) 10K type strain sequencing project: providing services to taxonomists for standard genome sequencing and annotation.</title>
        <authorList>
            <consortium name="The Broad Institute Genomics Platform"/>
            <consortium name="The Broad Institute Genome Sequencing Center for Infectious Disease"/>
            <person name="Wu L."/>
            <person name="Ma J."/>
        </authorList>
    </citation>
    <scope>NUCLEOTIDE SEQUENCE [LARGE SCALE GENOMIC DNA]</scope>
    <source>
        <strain evidence="5">JCM 17326</strain>
    </source>
</reference>
<dbReference type="PANTHER" id="PTHR21666">
    <property type="entry name" value="PEPTIDASE-RELATED"/>
    <property type="match status" value="1"/>
</dbReference>
<feature type="domain" description="M23ase beta-sheet core" evidence="2">
    <location>
        <begin position="192"/>
        <end position="277"/>
    </location>
</feature>
<evidence type="ECO:0000259" key="2">
    <source>
        <dbReference type="Pfam" id="PF01551"/>
    </source>
</evidence>
<dbReference type="InterPro" id="IPR011055">
    <property type="entry name" value="Dup_hybrid_motif"/>
</dbReference>
<sequence length="320" mass="32976">MKLITRLSAAVVAASLVLLGNVAPASAATTTVDNATAGQFTADADWGTSAWSAQRYGADYRFATPNTATSGAAWFKASIAAAGAHLVEVWYPADAGYNSATPFLVATPDGTRTVVIDQRANGGRWVSLGTFTLAAGDYNVVGVSRWTSQPGYVVADAVRITSSTGGSSFSLPLPRTALPRSEYDDPHHDYPAIDLPVGTGTPAYAARAGTVTIIDDSLCGQGINLTGTDGAIYTYCHFSSWSVANGASVGVGQQIGLTGNTGNSTGPHLHFGIRTGSTRRCPQNFLLAVYDGTTPPAASSLPTTGCFYASRSAEPVIPLG</sequence>
<dbReference type="PANTHER" id="PTHR21666:SF270">
    <property type="entry name" value="MUREIN HYDROLASE ACTIVATOR ENVC"/>
    <property type="match status" value="1"/>
</dbReference>
<dbReference type="Pfam" id="PF25275">
    <property type="entry name" value="Golvesin_C"/>
    <property type="match status" value="1"/>
</dbReference>
<dbReference type="InterPro" id="IPR033803">
    <property type="entry name" value="CBD-like_Golvesin-Xly"/>
</dbReference>
<organism evidence="4 5">
    <name type="scientific">Nonomuraea rosea</name>
    <dbReference type="NCBI Taxonomy" id="638574"/>
    <lineage>
        <taxon>Bacteria</taxon>
        <taxon>Bacillati</taxon>
        <taxon>Actinomycetota</taxon>
        <taxon>Actinomycetes</taxon>
        <taxon>Streptosporangiales</taxon>
        <taxon>Streptosporangiaceae</taxon>
        <taxon>Nonomuraea</taxon>
    </lineage>
</organism>
<evidence type="ECO:0000313" key="4">
    <source>
        <dbReference type="EMBL" id="GAA3613720.1"/>
    </source>
</evidence>
<dbReference type="InterPro" id="IPR016047">
    <property type="entry name" value="M23ase_b-sheet_dom"/>
</dbReference>
<dbReference type="Gene3D" id="2.70.70.10">
    <property type="entry name" value="Glucose Permease (Domain IIA)"/>
    <property type="match status" value="1"/>
</dbReference>
<feature type="signal peptide" evidence="1">
    <location>
        <begin position="1"/>
        <end position="27"/>
    </location>
</feature>
<gene>
    <name evidence="4" type="ORF">GCM10022419_118540</name>
</gene>